<evidence type="ECO:0000313" key="12">
    <source>
        <dbReference type="EMBL" id="MST76299.1"/>
    </source>
</evidence>
<evidence type="ECO:0000313" key="17">
    <source>
        <dbReference type="Proteomes" id="UP001209417"/>
    </source>
</evidence>
<dbReference type="EMBL" id="VZBQ01000052">
    <property type="protein sequence ID" value="MQN89239.1"/>
    <property type="molecule type" value="Genomic_DNA"/>
</dbReference>
<dbReference type="Proteomes" id="UP000420635">
    <property type="component" value="Unassembled WGS sequence"/>
</dbReference>
<proteinExistence type="predicted"/>
<dbReference type="EMBL" id="VZAP01000035">
    <property type="protein sequence ID" value="MQO91630.1"/>
    <property type="molecule type" value="Genomic_DNA"/>
</dbReference>
<dbReference type="EMBL" id="JAPDVG010000001">
    <property type="protein sequence ID" value="MCW4130681.1"/>
    <property type="molecule type" value="Genomic_DNA"/>
</dbReference>
<evidence type="ECO:0000313" key="6">
    <source>
        <dbReference type="EMBL" id="MCP9547874.1"/>
    </source>
</evidence>
<dbReference type="Proteomes" id="UP001205506">
    <property type="component" value="Unassembled WGS sequence"/>
</dbReference>
<feature type="transmembrane region" description="Helical" evidence="1">
    <location>
        <begin position="84"/>
        <end position="107"/>
    </location>
</feature>
<keyword evidence="1" id="KW-1133">Transmembrane helix</keyword>
<evidence type="ECO:0000313" key="13">
    <source>
        <dbReference type="Proteomes" id="UP000420635"/>
    </source>
</evidence>
<feature type="transmembrane region" description="Helical" evidence="1">
    <location>
        <begin position="43"/>
        <end position="64"/>
    </location>
</feature>
<reference evidence="13 14" key="2">
    <citation type="submission" date="2019-09" db="EMBL/GenBank/DDBJ databases">
        <title>Distinct polysaccharide growth profiles of human intestinal Prevotella copri isolates.</title>
        <authorList>
            <person name="Fehlner-Peach H."/>
            <person name="Magnabosco C."/>
            <person name="Raghavan V."/>
            <person name="Scher J.U."/>
            <person name="Tett A."/>
            <person name="Cox L.M."/>
            <person name="Gottsegen C."/>
            <person name="Watters A."/>
            <person name="Wiltshire- Gordon J.D."/>
            <person name="Segata N."/>
            <person name="Bonneau R."/>
            <person name="Littman D.R."/>
        </authorList>
    </citation>
    <scope>NUCLEOTIDE SEQUENCE [LARGE SCALE GENOMIC DNA]</scope>
    <source>
        <strain evidence="15">BU41712</strain>
        <strain evidence="14">iAU3127</strain>
        <strain evidence="13">iP54</strain>
        <strain evidence="10">IP54</strain>
    </source>
</reference>
<evidence type="ECO:0000313" key="8">
    <source>
        <dbReference type="EMBL" id="MCW4154743.1"/>
    </source>
</evidence>
<reference evidence="12 16" key="1">
    <citation type="submission" date="2019-08" db="EMBL/GenBank/DDBJ databases">
        <title>In-depth cultivation of the pig gut microbiome towards novel bacterial diversity and tailored functional studies.</title>
        <authorList>
            <person name="Wylensek D."/>
            <person name="Hitch T.C.A."/>
            <person name="Clavel T."/>
        </authorList>
    </citation>
    <scope>NUCLEOTIDE SEQUENCE [LARGE SCALE GENOMIC DNA]</scope>
    <source>
        <strain evidence="12 16">LKV-178-WT-2C</strain>
    </source>
</reference>
<dbReference type="EMBL" id="VZBZ01000089">
    <property type="protein sequence ID" value="MQN77544.1"/>
    <property type="molecule type" value="Genomic_DNA"/>
</dbReference>
<dbReference type="Proteomes" id="UP001200307">
    <property type="component" value="Unassembled WGS sequence"/>
</dbReference>
<evidence type="ECO:0000313" key="7">
    <source>
        <dbReference type="EMBL" id="MCW4130681.1"/>
    </source>
</evidence>
<keyword evidence="1" id="KW-0472">Membrane</keyword>
<accession>A0A5P0X5F7</accession>
<evidence type="ECO:0000313" key="15">
    <source>
        <dbReference type="Proteomes" id="UP000423156"/>
    </source>
</evidence>
<evidence type="ECO:0000313" key="2">
    <source>
        <dbReference type="EMBL" id="MBV3386292.1"/>
    </source>
</evidence>
<sequence length="144" mass="16296">MKIKQVQRILMTNFLFVLLVGFLLVLLYETEILEPTNLAGDVTLVYVITVAMEFLTIAVIPLALKLFSFKAIHRQLVTRKGDALLPLGTARLNMLCLPMLINTFMYYQTMAPAFGYMAIILFLCLFFVYPSVGRCEDETTEAEG</sequence>
<reference evidence="9" key="7">
    <citation type="submission" date="2022-12" db="EMBL/GenBank/DDBJ databases">
        <title>Distinct polysaccharide growth profiles of human intestinal Prevotella copri isolates.</title>
        <authorList>
            <person name="Fehlner-Peach H."/>
            <person name="Magnabosco C."/>
            <person name="Raghavan V."/>
            <person name="Scher J.U."/>
            <person name="Tett A."/>
            <person name="Cox L.M."/>
            <person name="Gottsegen C."/>
            <person name="Watters A."/>
            <person name="Wiltshire- Gordon J.D."/>
            <person name="Segata N."/>
            <person name="Bonneau R."/>
            <person name="Littman D.R."/>
        </authorList>
    </citation>
    <scope>NUCLEOTIDE SEQUENCE</scope>
    <source>
        <strain evidence="9">BU41712</strain>
        <strain evidence="11">IAU3127</strain>
    </source>
</reference>
<reference evidence="5" key="5">
    <citation type="submission" date="2022-07" db="EMBL/GenBank/DDBJ databases">
        <title>Prevotella copri.</title>
        <authorList>
            <person name="Yang C."/>
        </authorList>
    </citation>
    <scope>NUCLEOTIDE SEQUENCE</scope>
    <source>
        <strain evidence="6">HF1805</strain>
        <strain evidence="5">HF88</strain>
    </source>
</reference>
<gene>
    <name evidence="11" type="ORF">F7D31_02895</name>
    <name evidence="10" type="ORF">F7D59_05050</name>
    <name evidence="9" type="ORF">F7D71_06650</name>
    <name evidence="12" type="ORF">FYJ72_00990</name>
    <name evidence="3" type="ORF">KSW80_06135</name>
    <name evidence="2" type="ORF">KSW82_00840</name>
    <name evidence="4" type="ORF">LYY06_12125</name>
    <name evidence="6" type="ORF">NNC68_00040</name>
    <name evidence="5" type="ORF">NND11_03775</name>
    <name evidence="7" type="ORF">ONT19_03500</name>
    <name evidence="8" type="ORF">ONT23_04125</name>
</gene>
<dbReference type="EMBL" id="JAJTVO010000023">
    <property type="protein sequence ID" value="MCE4122997.1"/>
    <property type="molecule type" value="Genomic_DNA"/>
</dbReference>
<dbReference type="Proteomes" id="UP001196765">
    <property type="component" value="Unassembled WGS sequence"/>
</dbReference>
<organism evidence="7 17">
    <name type="scientific">Segatella copri</name>
    <dbReference type="NCBI Taxonomy" id="165179"/>
    <lineage>
        <taxon>Bacteria</taxon>
        <taxon>Pseudomonadati</taxon>
        <taxon>Bacteroidota</taxon>
        <taxon>Bacteroidia</taxon>
        <taxon>Bacteroidales</taxon>
        <taxon>Prevotellaceae</taxon>
        <taxon>Segatella</taxon>
    </lineage>
</organism>
<feature type="transmembrane region" description="Helical" evidence="1">
    <location>
        <begin position="9"/>
        <end position="28"/>
    </location>
</feature>
<dbReference type="AlphaFoldDB" id="A0A5P0X5F7"/>
<dbReference type="Proteomes" id="UP000423156">
    <property type="component" value="Unassembled WGS sequence"/>
</dbReference>
<dbReference type="EMBL" id="JANDWU010000001">
    <property type="protein sequence ID" value="MCP9547874.1"/>
    <property type="molecule type" value="Genomic_DNA"/>
</dbReference>
<dbReference type="Proteomes" id="UP001206014">
    <property type="component" value="Unassembled WGS sequence"/>
</dbReference>
<dbReference type="Proteomes" id="UP000421283">
    <property type="component" value="Unassembled WGS sequence"/>
</dbReference>
<protein>
    <submittedName>
        <fullName evidence="7">Uncharacterized protein</fullName>
    </submittedName>
</protein>
<dbReference type="EMBL" id="JAPDVH010000001">
    <property type="protein sequence ID" value="MCW4154743.1"/>
    <property type="molecule type" value="Genomic_DNA"/>
</dbReference>
<keyword evidence="1" id="KW-0812">Transmembrane</keyword>
<dbReference type="Proteomes" id="UP001196316">
    <property type="component" value="Unassembled WGS sequence"/>
</dbReference>
<evidence type="ECO:0000313" key="11">
    <source>
        <dbReference type="EMBL" id="MQO91630.1"/>
    </source>
</evidence>
<evidence type="ECO:0000313" key="4">
    <source>
        <dbReference type="EMBL" id="MCE4122997.1"/>
    </source>
</evidence>
<dbReference type="RefSeq" id="WP_144155377.1">
    <property type="nucleotide sequence ID" value="NZ_CATKVS010000009.1"/>
</dbReference>
<evidence type="ECO:0000313" key="3">
    <source>
        <dbReference type="EMBL" id="MBV3407983.1"/>
    </source>
</evidence>
<dbReference type="EMBL" id="JAHOEI010000002">
    <property type="protein sequence ID" value="MBV3386292.1"/>
    <property type="molecule type" value="Genomic_DNA"/>
</dbReference>
<evidence type="ECO:0000313" key="10">
    <source>
        <dbReference type="EMBL" id="MQN89239.1"/>
    </source>
</evidence>
<dbReference type="Proteomes" id="UP000450161">
    <property type="component" value="Unassembled WGS sequence"/>
</dbReference>
<evidence type="ECO:0000313" key="9">
    <source>
        <dbReference type="EMBL" id="MQN77544.1"/>
    </source>
</evidence>
<reference evidence="2" key="3">
    <citation type="submission" date="2021-06" db="EMBL/GenBank/DDBJ databases">
        <title>Collection of gut derived symbiotic bacterial strains cultured from healthy donors.</title>
        <authorList>
            <person name="Lin H."/>
            <person name="Littmann E."/>
            <person name="Pamer E.G."/>
        </authorList>
    </citation>
    <scope>NUCLEOTIDE SEQUENCE</scope>
    <source>
        <strain evidence="3">MSK.21.60</strain>
        <strain evidence="2">MSK.21.74</strain>
    </source>
</reference>
<feature type="transmembrane region" description="Helical" evidence="1">
    <location>
        <begin position="113"/>
        <end position="132"/>
    </location>
</feature>
<evidence type="ECO:0000313" key="14">
    <source>
        <dbReference type="Proteomes" id="UP000421283"/>
    </source>
</evidence>
<reference evidence="7" key="6">
    <citation type="submission" date="2022-11" db="EMBL/GenBank/DDBJ databases">
        <title>Genomic repertoires linked with pathogenic potency of arthritogenic Prevotella copri isolated from the gut of rheumatoid arthritis patients.</title>
        <authorList>
            <person name="Nii T."/>
            <person name="Maeda Y."/>
            <person name="Motooka D."/>
            <person name="Naito M."/>
            <person name="Matsumoto Y."/>
            <person name="Ogawa T."/>
            <person name="Oguro-Igashira E."/>
            <person name="Kishikawa T."/>
            <person name="Yamashita M."/>
            <person name="Koizumi S."/>
            <person name="Kurakawa T."/>
            <person name="Okumura R."/>
            <person name="Kayama H."/>
            <person name="Murakami M."/>
            <person name="Sakaguchi T."/>
            <person name="Das B."/>
            <person name="Nakamura S."/>
            <person name="Okada Y."/>
            <person name="Kumanogoh A."/>
            <person name="Takeda K."/>
        </authorList>
    </citation>
    <scope>NUCLEOTIDE SEQUENCE</scope>
    <source>
        <strain evidence="8">H012_8</strain>
        <strain evidence="7">H019-1</strain>
    </source>
</reference>
<dbReference type="EMBL" id="JANDXR010000002">
    <property type="protein sequence ID" value="MCP9500676.1"/>
    <property type="molecule type" value="Genomic_DNA"/>
</dbReference>
<dbReference type="Proteomes" id="UP001209417">
    <property type="component" value="Unassembled WGS sequence"/>
</dbReference>
<reference evidence="4" key="4">
    <citation type="submission" date="2021-12" db="EMBL/GenBank/DDBJ databases">
        <authorList>
            <person name="Lv X."/>
        </authorList>
    </citation>
    <scope>NUCLEOTIDE SEQUENCE</scope>
    <source>
        <strain evidence="4">HF2106</strain>
    </source>
</reference>
<dbReference type="EMBL" id="VUNF01000001">
    <property type="protein sequence ID" value="MST76299.1"/>
    <property type="molecule type" value="Genomic_DNA"/>
</dbReference>
<evidence type="ECO:0000313" key="5">
    <source>
        <dbReference type="EMBL" id="MCP9500676.1"/>
    </source>
</evidence>
<evidence type="ECO:0000313" key="16">
    <source>
        <dbReference type="Proteomes" id="UP000450161"/>
    </source>
</evidence>
<evidence type="ECO:0000256" key="1">
    <source>
        <dbReference type="SAM" id="Phobius"/>
    </source>
</evidence>
<dbReference type="EMBL" id="JAHOEP010000013">
    <property type="protein sequence ID" value="MBV3407983.1"/>
    <property type="molecule type" value="Genomic_DNA"/>
</dbReference>
<name>A0A5P0X5F7_9BACT</name>
<dbReference type="Proteomes" id="UP001209168">
    <property type="component" value="Unassembled WGS sequence"/>
</dbReference>
<comment type="caution">
    <text evidence="7">The sequence shown here is derived from an EMBL/GenBank/DDBJ whole genome shotgun (WGS) entry which is preliminary data.</text>
</comment>